<dbReference type="GO" id="GO:0005524">
    <property type="term" value="F:ATP binding"/>
    <property type="evidence" value="ECO:0007669"/>
    <property type="project" value="UniProtKB-KW"/>
</dbReference>
<keyword evidence="5" id="KW-0547">Nucleotide-binding</keyword>
<keyword evidence="6 9" id="KW-0067">ATP-binding</keyword>
<comment type="similarity">
    <text evidence="2">Belongs to the ABC transporter superfamily.</text>
</comment>
<dbReference type="InterPro" id="IPR013563">
    <property type="entry name" value="Oligopep_ABC_C"/>
</dbReference>
<dbReference type="Proteomes" id="UP001243009">
    <property type="component" value="Unassembled WGS sequence"/>
</dbReference>
<comment type="caution">
    <text evidence="9">The sequence shown here is derived from an EMBL/GenBank/DDBJ whole genome shotgun (WGS) entry which is preliminary data.</text>
</comment>
<evidence type="ECO:0000256" key="6">
    <source>
        <dbReference type="ARBA" id="ARBA00022840"/>
    </source>
</evidence>
<evidence type="ECO:0000259" key="8">
    <source>
        <dbReference type="PROSITE" id="PS50893"/>
    </source>
</evidence>
<organism evidence="9 10">
    <name type="scientific">Paracraurococcus lichenis</name>
    <dbReference type="NCBI Taxonomy" id="3064888"/>
    <lineage>
        <taxon>Bacteria</taxon>
        <taxon>Pseudomonadati</taxon>
        <taxon>Pseudomonadota</taxon>
        <taxon>Alphaproteobacteria</taxon>
        <taxon>Acetobacterales</taxon>
        <taxon>Roseomonadaceae</taxon>
        <taxon>Paracraurococcus</taxon>
    </lineage>
</organism>
<name>A0ABT9E2L2_9PROT</name>
<dbReference type="InterPro" id="IPR027417">
    <property type="entry name" value="P-loop_NTPase"/>
</dbReference>
<protein>
    <submittedName>
        <fullName evidence="9">ABC transporter ATP-binding protein</fullName>
    </submittedName>
</protein>
<dbReference type="PROSITE" id="PS00211">
    <property type="entry name" value="ABC_TRANSPORTER_1"/>
    <property type="match status" value="1"/>
</dbReference>
<dbReference type="Pfam" id="PF08352">
    <property type="entry name" value="oligo_HPY"/>
    <property type="match status" value="1"/>
</dbReference>
<evidence type="ECO:0000256" key="2">
    <source>
        <dbReference type="ARBA" id="ARBA00005417"/>
    </source>
</evidence>
<dbReference type="InterPro" id="IPR050388">
    <property type="entry name" value="ABC_Ni/Peptide_Import"/>
</dbReference>
<gene>
    <name evidence="9" type="ORF">Q7A36_18755</name>
</gene>
<dbReference type="RefSeq" id="WP_305105264.1">
    <property type="nucleotide sequence ID" value="NZ_JAUTWS010000017.1"/>
</dbReference>
<proteinExistence type="inferred from homology"/>
<evidence type="ECO:0000313" key="10">
    <source>
        <dbReference type="Proteomes" id="UP001243009"/>
    </source>
</evidence>
<keyword evidence="10" id="KW-1185">Reference proteome</keyword>
<evidence type="ECO:0000313" key="9">
    <source>
        <dbReference type="EMBL" id="MDO9710402.1"/>
    </source>
</evidence>
<evidence type="ECO:0000256" key="3">
    <source>
        <dbReference type="ARBA" id="ARBA00022448"/>
    </source>
</evidence>
<evidence type="ECO:0000256" key="1">
    <source>
        <dbReference type="ARBA" id="ARBA00004417"/>
    </source>
</evidence>
<dbReference type="PANTHER" id="PTHR43297">
    <property type="entry name" value="OLIGOPEPTIDE TRANSPORT ATP-BINDING PROTEIN APPD"/>
    <property type="match status" value="1"/>
</dbReference>
<accession>A0ABT9E2L2</accession>
<keyword evidence="3" id="KW-0813">Transport</keyword>
<dbReference type="InterPro" id="IPR017871">
    <property type="entry name" value="ABC_transporter-like_CS"/>
</dbReference>
<dbReference type="SMART" id="SM00382">
    <property type="entry name" value="AAA"/>
    <property type="match status" value="1"/>
</dbReference>
<sequence>MLSLEAEPRAAEALDTTPPVIDISALTVEFPTLSGRSSTAIRELDLSIARGEIFGLVGESGAGKTTLARSLLGLPPAPGRVAAGEIRFEGQDLLRIGERALRRMRGRDLSMIVPNPRSELNPLLPVGEQIMTVARVHLGVPRREARRLALDMLRAVQIPDPERRMAALPHELSGGMAQRIVIAIALVCSPRFIVSDDATSGLDVTVQAQILELLQRLAADRGSAMLFITRDIGITAHLCDRIAVMLNGEIMELAAREDFFFRPRNPYTITLMAAFAHNEGLRRLWTRSAPPLEPAAAGRACPFLARCPLAQPRCAAERPALRELAPGHVSRCHFPVPR</sequence>
<keyword evidence="7" id="KW-0472">Membrane</keyword>
<keyword evidence="4" id="KW-1003">Cell membrane</keyword>
<dbReference type="SUPFAM" id="SSF52540">
    <property type="entry name" value="P-loop containing nucleoside triphosphate hydrolases"/>
    <property type="match status" value="1"/>
</dbReference>
<evidence type="ECO:0000256" key="4">
    <source>
        <dbReference type="ARBA" id="ARBA00022475"/>
    </source>
</evidence>
<dbReference type="EMBL" id="JAUTWS010000017">
    <property type="protein sequence ID" value="MDO9710402.1"/>
    <property type="molecule type" value="Genomic_DNA"/>
</dbReference>
<comment type="subcellular location">
    <subcellularLocation>
        <location evidence="1">Cell inner membrane</location>
        <topology evidence="1">Peripheral membrane protein</topology>
    </subcellularLocation>
</comment>
<evidence type="ECO:0000256" key="7">
    <source>
        <dbReference type="ARBA" id="ARBA00023136"/>
    </source>
</evidence>
<reference evidence="9 10" key="1">
    <citation type="submission" date="2023-08" db="EMBL/GenBank/DDBJ databases">
        <title>The draft genome sequence of Paracraurococcus sp. LOR1-02.</title>
        <authorList>
            <person name="Kingkaew E."/>
            <person name="Tanasupawat S."/>
        </authorList>
    </citation>
    <scope>NUCLEOTIDE SEQUENCE [LARGE SCALE GENOMIC DNA]</scope>
    <source>
        <strain evidence="9 10">LOR1-02</strain>
    </source>
</reference>
<dbReference type="PROSITE" id="PS50893">
    <property type="entry name" value="ABC_TRANSPORTER_2"/>
    <property type="match status" value="1"/>
</dbReference>
<evidence type="ECO:0000256" key="5">
    <source>
        <dbReference type="ARBA" id="ARBA00022741"/>
    </source>
</evidence>
<dbReference type="InterPro" id="IPR003439">
    <property type="entry name" value="ABC_transporter-like_ATP-bd"/>
</dbReference>
<feature type="domain" description="ABC transporter" evidence="8">
    <location>
        <begin position="23"/>
        <end position="272"/>
    </location>
</feature>
<dbReference type="Pfam" id="PF00005">
    <property type="entry name" value="ABC_tran"/>
    <property type="match status" value="1"/>
</dbReference>
<dbReference type="NCBIfam" id="TIGR01727">
    <property type="entry name" value="oligo_HPY"/>
    <property type="match status" value="1"/>
</dbReference>
<dbReference type="Gene3D" id="3.40.50.300">
    <property type="entry name" value="P-loop containing nucleotide triphosphate hydrolases"/>
    <property type="match status" value="1"/>
</dbReference>
<dbReference type="CDD" id="cd03257">
    <property type="entry name" value="ABC_NikE_OppD_transporters"/>
    <property type="match status" value="1"/>
</dbReference>
<dbReference type="InterPro" id="IPR003593">
    <property type="entry name" value="AAA+_ATPase"/>
</dbReference>
<dbReference type="PANTHER" id="PTHR43297:SF2">
    <property type="entry name" value="DIPEPTIDE TRANSPORT ATP-BINDING PROTEIN DPPD"/>
    <property type="match status" value="1"/>
</dbReference>